<dbReference type="PROSITE" id="PS51831">
    <property type="entry name" value="HD"/>
    <property type="match status" value="1"/>
</dbReference>
<reference evidence="2 3" key="2">
    <citation type="journal article" date="2015" name="Genome Announc.">
        <title>Complete Genome Sequence of Hyperthermophilic Piezophilic Archaeon Palaeococcus pacificus DY20341T, Isolated from Deep-Sea Hydrothermal Sediments.</title>
        <authorList>
            <person name="Zeng X."/>
            <person name="Jebbar M."/>
            <person name="Shao Z."/>
        </authorList>
    </citation>
    <scope>NUCLEOTIDE SEQUENCE [LARGE SCALE GENOMIC DNA]</scope>
    <source>
        <strain evidence="2 3">DY20341</strain>
    </source>
</reference>
<dbReference type="EMBL" id="CP006019">
    <property type="protein sequence ID" value="AIF68609.1"/>
    <property type="molecule type" value="Genomic_DNA"/>
</dbReference>
<dbReference type="GeneID" id="24841301"/>
<dbReference type="HOGENOM" id="CLU_026821_3_2_2"/>
<dbReference type="OrthoDB" id="8895at2157"/>
<proteinExistence type="predicted"/>
<dbReference type="KEGG" id="ppac:PAP_00830"/>
<evidence type="ECO:0000313" key="3">
    <source>
        <dbReference type="Proteomes" id="UP000027981"/>
    </source>
</evidence>
<dbReference type="GO" id="GO:0008832">
    <property type="term" value="F:dGTPase activity"/>
    <property type="evidence" value="ECO:0007669"/>
    <property type="project" value="TreeGrafter"/>
</dbReference>
<dbReference type="AlphaFoldDB" id="A0A075LQP7"/>
<dbReference type="GO" id="GO:0006203">
    <property type="term" value="P:dGTP catabolic process"/>
    <property type="evidence" value="ECO:0007669"/>
    <property type="project" value="TreeGrafter"/>
</dbReference>
<dbReference type="InterPro" id="IPR003607">
    <property type="entry name" value="HD/PDEase_dom"/>
</dbReference>
<dbReference type="eggNOG" id="arCOG04430">
    <property type="taxonomic scope" value="Archaea"/>
</dbReference>
<name>A0A075LQP7_9EURY</name>
<feature type="domain" description="HD" evidence="1">
    <location>
        <begin position="63"/>
        <end position="220"/>
    </location>
</feature>
<evidence type="ECO:0000259" key="1">
    <source>
        <dbReference type="PROSITE" id="PS51831"/>
    </source>
</evidence>
<sequence>MHTISKYFSLLDGLKLVRDPIYGFIEVPVEFLPVIDNKLFQRLRWVSQLPLEQLVYPSAQHSRFEHSLGTMYLSMLTAITLLQDGISKKRIYSAIKDDANTTHIPSKKLGKFFVTVAGLVGLLHDVGHAPFSHTLEDATKYTQKDIEYNHEIVGFKISEHILKNYTKGTRGKDEGFREDVAKTVLAVLNKSISLSELSPIQKILRTIIDNVIDVDKGDYVLRDSYHCGVTYGNYGLERLWRHVRITSDYTLGVSPKGAIEAWSLRFARYKMYKNVYKHHVRNITDALLIKILANSFDILDKENLRLVLPFGGTNLQDEETLLRFAFWTDNQFLKILTEIEEGHFTKDFNLNVKPLIEKFLKRELHKRYHKILLEQFGIVKIDKKTIIRIRKVLEDIEHNKNVELSFIITRDILPPVFTKDVQASIRVINRRGKEIPLAEYLGFSIDRLLKGYEDVDVNEELDKYNEPGFYLEIFAPKNTNENLKKEIEEHLDSEFSRQ</sequence>
<dbReference type="Proteomes" id="UP000027981">
    <property type="component" value="Chromosome"/>
</dbReference>
<dbReference type="CDD" id="cd00077">
    <property type="entry name" value="HDc"/>
    <property type="match status" value="1"/>
</dbReference>
<protein>
    <recommendedName>
        <fullName evidence="1">HD domain-containing protein</fullName>
    </recommendedName>
</protein>
<dbReference type="STRING" id="1343739.PAP_00830"/>
<dbReference type="InterPro" id="IPR050135">
    <property type="entry name" value="dGTPase-like"/>
</dbReference>
<dbReference type="PANTHER" id="PTHR11373:SF4">
    <property type="entry name" value="DEOXYNUCLEOSIDE TRIPHOSPHATE TRIPHOSPHOHYDROLASE SAMHD1"/>
    <property type="match status" value="1"/>
</dbReference>
<dbReference type="PANTHER" id="PTHR11373">
    <property type="entry name" value="DEOXYNUCLEOSIDE TRIPHOSPHATE TRIPHOSPHOHYDROLASE"/>
    <property type="match status" value="1"/>
</dbReference>
<dbReference type="Pfam" id="PF01966">
    <property type="entry name" value="HD"/>
    <property type="match status" value="1"/>
</dbReference>
<dbReference type="SMART" id="SM00471">
    <property type="entry name" value="HDc"/>
    <property type="match status" value="1"/>
</dbReference>
<accession>A0A075LQP7</accession>
<dbReference type="SUPFAM" id="SSF109604">
    <property type="entry name" value="HD-domain/PDEase-like"/>
    <property type="match status" value="1"/>
</dbReference>
<dbReference type="Gene3D" id="1.10.3210.10">
    <property type="entry name" value="Hypothetical protein af1432"/>
    <property type="match status" value="1"/>
</dbReference>
<dbReference type="InterPro" id="IPR006674">
    <property type="entry name" value="HD_domain"/>
</dbReference>
<dbReference type="RefSeq" id="WP_048164129.1">
    <property type="nucleotide sequence ID" value="NZ_CP006019.1"/>
</dbReference>
<reference evidence="3" key="1">
    <citation type="submission" date="2013-06" db="EMBL/GenBank/DDBJ databases">
        <title>Complete Genome Sequence of Hyperthermophilic Palaeococcus pacificus DY20341T, Isolated from a Deep-Sea Hydrothermal Sediments.</title>
        <authorList>
            <person name="Zeng X."/>
            <person name="Shao Z."/>
        </authorList>
    </citation>
    <scope>NUCLEOTIDE SEQUENCE [LARGE SCALE GENOMIC DNA]</scope>
    <source>
        <strain evidence="3">DY20341</strain>
    </source>
</reference>
<evidence type="ECO:0000313" key="2">
    <source>
        <dbReference type="EMBL" id="AIF68609.1"/>
    </source>
</evidence>
<gene>
    <name evidence="2" type="ORF">PAP_00830</name>
</gene>
<keyword evidence="3" id="KW-1185">Reference proteome</keyword>
<organism evidence="2 3">
    <name type="scientific">Palaeococcus pacificus DY20341</name>
    <dbReference type="NCBI Taxonomy" id="1343739"/>
    <lineage>
        <taxon>Archaea</taxon>
        <taxon>Methanobacteriati</taxon>
        <taxon>Methanobacteriota</taxon>
        <taxon>Thermococci</taxon>
        <taxon>Thermococcales</taxon>
        <taxon>Thermococcaceae</taxon>
        <taxon>Palaeococcus</taxon>
    </lineage>
</organism>